<dbReference type="InterPro" id="IPR005345">
    <property type="entry name" value="PHF5"/>
</dbReference>
<comment type="similarity">
    <text evidence="1">Belongs to the PHF5 family.</text>
</comment>
<dbReference type="Proteomes" id="UP001281761">
    <property type="component" value="Unassembled WGS sequence"/>
</dbReference>
<reference evidence="2 3" key="1">
    <citation type="journal article" date="2022" name="bioRxiv">
        <title>Genomics of Preaxostyla Flagellates Illuminates Evolutionary Transitions and the Path Towards Mitochondrial Loss.</title>
        <authorList>
            <person name="Novak L.V.F."/>
            <person name="Treitli S.C."/>
            <person name="Pyrih J."/>
            <person name="Halakuc P."/>
            <person name="Pipaliya S.V."/>
            <person name="Vacek V."/>
            <person name="Brzon O."/>
            <person name="Soukal P."/>
            <person name="Eme L."/>
            <person name="Dacks J.B."/>
            <person name="Karnkowska A."/>
            <person name="Elias M."/>
            <person name="Hampl V."/>
        </authorList>
    </citation>
    <scope>NUCLEOTIDE SEQUENCE [LARGE SCALE GENOMIC DNA]</scope>
    <source>
        <strain evidence="2">NAU3</strain>
        <tissue evidence="2">Gut</tissue>
    </source>
</reference>
<evidence type="ECO:0000256" key="1">
    <source>
        <dbReference type="ARBA" id="ARBA00008626"/>
    </source>
</evidence>
<dbReference type="PANTHER" id="PTHR13120">
    <property type="entry name" value="PHD FINGER-LIKE DOMAIN-CONTAINING PROTEIN 5A"/>
    <property type="match status" value="1"/>
</dbReference>
<evidence type="ECO:0000313" key="3">
    <source>
        <dbReference type="Proteomes" id="UP001281761"/>
    </source>
</evidence>
<accession>A0ABQ9YJB2</accession>
<gene>
    <name evidence="2" type="ORF">BLNAU_934</name>
</gene>
<sequence>MAKHHVDLMFCRKQPGLQVGKLCDNHEGRCPICDSMTRPTTLAYICDECNFGSRKDKCVVCGANGSCDAYYCKECTLQEKDRDGCPKIINVGQSRTDDHYHKKANG</sequence>
<name>A0ABQ9YJB2_9EUKA</name>
<dbReference type="EMBL" id="JARBJD010000004">
    <property type="protein sequence ID" value="KAK2963857.1"/>
    <property type="molecule type" value="Genomic_DNA"/>
</dbReference>
<dbReference type="PIRSF" id="PIRSF016468">
    <property type="entry name" value="PHF5"/>
    <property type="match status" value="1"/>
</dbReference>
<organism evidence="2 3">
    <name type="scientific">Blattamonas nauphoetae</name>
    <dbReference type="NCBI Taxonomy" id="2049346"/>
    <lineage>
        <taxon>Eukaryota</taxon>
        <taxon>Metamonada</taxon>
        <taxon>Preaxostyla</taxon>
        <taxon>Oxymonadida</taxon>
        <taxon>Blattamonas</taxon>
    </lineage>
</organism>
<keyword evidence="3" id="KW-1185">Reference proteome</keyword>
<dbReference type="Pfam" id="PF03660">
    <property type="entry name" value="PHF5"/>
    <property type="match status" value="1"/>
</dbReference>
<comment type="caution">
    <text evidence="2">The sequence shown here is derived from an EMBL/GenBank/DDBJ whole genome shotgun (WGS) entry which is preliminary data.</text>
</comment>
<proteinExistence type="inferred from homology"/>
<evidence type="ECO:0000313" key="2">
    <source>
        <dbReference type="EMBL" id="KAK2963857.1"/>
    </source>
</evidence>
<protein>
    <submittedName>
        <fullName evidence="2">Pre-mRNA-splicing factor ini1</fullName>
    </submittedName>
</protein>